<proteinExistence type="predicted"/>
<feature type="domain" description="Calcium/calmodulin-dependent protein kinase II association-domain" evidence="1">
    <location>
        <begin position="112"/>
        <end position="233"/>
    </location>
</feature>
<name>A0A7U7GFK8_9GAMM</name>
<dbReference type="RefSeq" id="WP_230314503.1">
    <property type="nucleotide sequence ID" value="NZ_CBTK010000298.1"/>
</dbReference>
<dbReference type="Gene3D" id="3.10.450.50">
    <property type="match status" value="2"/>
</dbReference>
<dbReference type="EMBL" id="CBTK010000298">
    <property type="protein sequence ID" value="CDH47384.1"/>
    <property type="molecule type" value="Genomic_DNA"/>
</dbReference>
<keyword evidence="3" id="KW-1185">Reference proteome</keyword>
<dbReference type="GO" id="GO:0005516">
    <property type="term" value="F:calmodulin binding"/>
    <property type="evidence" value="ECO:0007669"/>
    <property type="project" value="InterPro"/>
</dbReference>
<feature type="domain" description="Calcium/calmodulin-dependent protein kinase II association-domain" evidence="1">
    <location>
        <begin position="15"/>
        <end position="109"/>
    </location>
</feature>
<accession>A0A7U7GFK8</accession>
<reference evidence="2 3" key="1">
    <citation type="journal article" date="2014" name="ISME J.">
        <title>Candidatus Competibacter-lineage genomes retrieved from metagenomes reveal functional metabolic diversity.</title>
        <authorList>
            <person name="McIlroy S.J."/>
            <person name="Albertsen M."/>
            <person name="Andresen E.K."/>
            <person name="Saunders A.M."/>
            <person name="Kristiansen R."/>
            <person name="Stokholm-Bjerregaard M."/>
            <person name="Nielsen K.L."/>
            <person name="Nielsen P.H."/>
        </authorList>
    </citation>
    <scope>NUCLEOTIDE SEQUENCE [LARGE SCALE GENOMIC DNA]</scope>
    <source>
        <strain evidence="2 3">Run_B_J11</strain>
    </source>
</reference>
<comment type="caution">
    <text evidence="2">The sequence shown here is derived from an EMBL/GenBank/DDBJ whole genome shotgun (WGS) entry which is preliminary data.</text>
</comment>
<dbReference type="Pfam" id="PF08332">
    <property type="entry name" value="CaMKII_AD"/>
    <property type="match status" value="2"/>
</dbReference>
<sequence>MLYFYTLKGLVLKNYADDAILLPTVSNKVRHNQAERKDYFVHFLQLKPVGRINERNIHVCGDVAIDSGIYTFSIVKDGAPVEVRARYTFAYRKIGDKWLIVEHHSSAMPESQEQEIAQLFDRWNASLQTDNPDEVLKNYADDAILLPTVSNKVRHNQAERKAYFENFLQLKPRGTINERNIRVFDDVAIDSGIYTFSLFKDGKPAEVRARYTFIYHRVGDKWLISEHHSSIMPEKV</sequence>
<evidence type="ECO:0000313" key="3">
    <source>
        <dbReference type="Proteomes" id="UP000019184"/>
    </source>
</evidence>
<organism evidence="2 3">
    <name type="scientific">Candidatus Contendobacter odensis Run_B_J11</name>
    <dbReference type="NCBI Taxonomy" id="1400861"/>
    <lineage>
        <taxon>Bacteria</taxon>
        <taxon>Pseudomonadati</taxon>
        <taxon>Pseudomonadota</taxon>
        <taxon>Gammaproteobacteria</taxon>
        <taxon>Candidatus Competibacteraceae</taxon>
        <taxon>Candidatus Contendibacter</taxon>
    </lineage>
</organism>
<dbReference type="GO" id="GO:0004683">
    <property type="term" value="F:calcium/calmodulin-dependent protein kinase activity"/>
    <property type="evidence" value="ECO:0007669"/>
    <property type="project" value="InterPro"/>
</dbReference>
<gene>
    <name evidence="2" type="ORF">BN874_80074</name>
</gene>
<dbReference type="AlphaFoldDB" id="A0A7U7GFK8"/>
<evidence type="ECO:0000259" key="1">
    <source>
        <dbReference type="Pfam" id="PF08332"/>
    </source>
</evidence>
<protein>
    <recommendedName>
        <fullName evidence="1">Calcium/calmodulin-dependent protein kinase II association-domain domain-containing protein</fullName>
    </recommendedName>
</protein>
<dbReference type="InterPro" id="IPR032710">
    <property type="entry name" value="NTF2-like_dom_sf"/>
</dbReference>
<dbReference type="InterPro" id="IPR011944">
    <property type="entry name" value="Steroid_delta5-4_isomerase"/>
</dbReference>
<dbReference type="NCBIfam" id="TIGR02246">
    <property type="entry name" value="SgcJ/EcaC family oxidoreductase"/>
    <property type="match status" value="1"/>
</dbReference>
<evidence type="ECO:0000313" key="2">
    <source>
        <dbReference type="EMBL" id="CDH47384.1"/>
    </source>
</evidence>
<dbReference type="Proteomes" id="UP000019184">
    <property type="component" value="Unassembled WGS sequence"/>
</dbReference>
<dbReference type="SUPFAM" id="SSF54427">
    <property type="entry name" value="NTF2-like"/>
    <property type="match status" value="2"/>
</dbReference>
<dbReference type="InterPro" id="IPR013543">
    <property type="entry name" value="Ca/CaM-dep_prot_kinase-assoc"/>
</dbReference>